<feature type="transmembrane region" description="Helical" evidence="1">
    <location>
        <begin position="12"/>
        <end position="28"/>
    </location>
</feature>
<gene>
    <name evidence="2" type="ORF">SAMN05216564_11634</name>
</gene>
<keyword evidence="1" id="KW-1133">Transmembrane helix</keyword>
<feature type="transmembrane region" description="Helical" evidence="1">
    <location>
        <begin position="34"/>
        <end position="51"/>
    </location>
</feature>
<keyword evidence="3" id="KW-1185">Reference proteome</keyword>
<evidence type="ECO:0000313" key="3">
    <source>
        <dbReference type="Proteomes" id="UP000199079"/>
    </source>
</evidence>
<accession>A0A1H3NXP5</accession>
<protein>
    <submittedName>
        <fullName evidence="2">Uncharacterized protein</fullName>
    </submittedName>
</protein>
<keyword evidence="1" id="KW-0812">Transmembrane</keyword>
<sequence length="57" mass="6097">MPGKSPLSRAGWDIMFGVFCLAAVLYVGELWQQGLLVVLGGTAVVYGLQTAREARSL</sequence>
<proteinExistence type="predicted"/>
<dbReference type="Proteomes" id="UP000199079">
    <property type="component" value="Unassembled WGS sequence"/>
</dbReference>
<reference evidence="3" key="1">
    <citation type="submission" date="2016-10" db="EMBL/GenBank/DDBJ databases">
        <authorList>
            <person name="Varghese N."/>
            <person name="Submissions S."/>
        </authorList>
    </citation>
    <scope>NUCLEOTIDE SEQUENCE [LARGE SCALE GENOMIC DNA]</scope>
    <source>
        <strain evidence="3">DC30,IBRC 10041,KCTC 4046</strain>
    </source>
</reference>
<dbReference type="AlphaFoldDB" id="A0A1H3NXP5"/>
<dbReference type="EMBL" id="FNPC01000016">
    <property type="protein sequence ID" value="SDY93654.1"/>
    <property type="molecule type" value="Genomic_DNA"/>
</dbReference>
<name>A0A1H3NXP5_9EURY</name>
<keyword evidence="1" id="KW-0472">Membrane</keyword>
<evidence type="ECO:0000256" key="1">
    <source>
        <dbReference type="SAM" id="Phobius"/>
    </source>
</evidence>
<organism evidence="2 3">
    <name type="scientific">Halopenitus persicus</name>
    <dbReference type="NCBI Taxonomy" id="1048396"/>
    <lineage>
        <taxon>Archaea</taxon>
        <taxon>Methanobacteriati</taxon>
        <taxon>Methanobacteriota</taxon>
        <taxon>Stenosarchaea group</taxon>
        <taxon>Halobacteria</taxon>
        <taxon>Halobacteriales</taxon>
        <taxon>Haloferacaceae</taxon>
        <taxon>Halopenitus</taxon>
    </lineage>
</organism>
<evidence type="ECO:0000313" key="2">
    <source>
        <dbReference type="EMBL" id="SDY93654.1"/>
    </source>
</evidence>